<evidence type="ECO:0000256" key="9">
    <source>
        <dbReference type="SAM" id="SignalP"/>
    </source>
</evidence>
<gene>
    <name evidence="11" type="ORF">ACFPQB_22060</name>
</gene>
<dbReference type="RefSeq" id="WP_136432302.1">
    <property type="nucleotide sequence ID" value="NZ_JBHSNS010000019.1"/>
</dbReference>
<feature type="chain" id="PRO_5046674845" description="Signal peptidase I" evidence="9">
    <location>
        <begin position="22"/>
        <end position="512"/>
    </location>
</feature>
<accession>A0ABW0ZML4</accession>
<protein>
    <recommendedName>
        <fullName evidence="6">Signal peptidase I</fullName>
        <ecNumber evidence="6">3.4.21.89</ecNumber>
    </recommendedName>
</protein>
<dbReference type="Pfam" id="PF00717">
    <property type="entry name" value="Peptidase_S24"/>
    <property type="match status" value="1"/>
</dbReference>
<evidence type="ECO:0000256" key="7">
    <source>
        <dbReference type="SAM" id="MobiDB-lite"/>
    </source>
</evidence>
<evidence type="ECO:0000256" key="2">
    <source>
        <dbReference type="ARBA" id="ARBA00022670"/>
    </source>
</evidence>
<dbReference type="SUPFAM" id="SSF51306">
    <property type="entry name" value="LexA/Signal peptidase"/>
    <property type="match status" value="1"/>
</dbReference>
<evidence type="ECO:0000256" key="4">
    <source>
        <dbReference type="ARBA" id="ARBA00022989"/>
    </source>
</evidence>
<keyword evidence="12" id="KW-1185">Reference proteome</keyword>
<dbReference type="EC" id="3.4.21.89" evidence="6"/>
<evidence type="ECO:0000313" key="11">
    <source>
        <dbReference type="EMBL" id="MFC5731612.1"/>
    </source>
</evidence>
<dbReference type="GO" id="GO:0009003">
    <property type="term" value="F:signal peptidase activity"/>
    <property type="evidence" value="ECO:0007669"/>
    <property type="project" value="UniProtKB-EC"/>
</dbReference>
<feature type="region of interest" description="Disordered" evidence="7">
    <location>
        <begin position="489"/>
        <end position="512"/>
    </location>
</feature>
<dbReference type="Proteomes" id="UP001596072">
    <property type="component" value="Unassembled WGS sequence"/>
</dbReference>
<name>A0ABW0ZML4_9ACTN</name>
<organism evidence="11 12">
    <name type="scientific">Nocardioides vastitatis</name>
    <dbReference type="NCBI Taxonomy" id="2568655"/>
    <lineage>
        <taxon>Bacteria</taxon>
        <taxon>Bacillati</taxon>
        <taxon>Actinomycetota</taxon>
        <taxon>Actinomycetes</taxon>
        <taxon>Propionibacteriales</taxon>
        <taxon>Nocardioidaceae</taxon>
        <taxon>Nocardioides</taxon>
    </lineage>
</organism>
<dbReference type="InterPro" id="IPR036286">
    <property type="entry name" value="LexA/Signal_pep-like_sf"/>
</dbReference>
<feature type="signal peptide" evidence="9">
    <location>
        <begin position="1"/>
        <end position="21"/>
    </location>
</feature>
<keyword evidence="11" id="KW-0378">Hydrolase</keyword>
<reference evidence="12" key="1">
    <citation type="journal article" date="2019" name="Int. J. Syst. Evol. Microbiol.">
        <title>The Global Catalogue of Microorganisms (GCM) 10K type strain sequencing project: providing services to taxonomists for standard genome sequencing and annotation.</title>
        <authorList>
            <consortium name="The Broad Institute Genomics Platform"/>
            <consortium name="The Broad Institute Genome Sequencing Center for Infectious Disease"/>
            <person name="Wu L."/>
            <person name="Ma J."/>
        </authorList>
    </citation>
    <scope>NUCLEOTIDE SEQUENCE [LARGE SCALE GENOMIC DNA]</scope>
    <source>
        <strain evidence="12">YIM 94188</strain>
    </source>
</reference>
<evidence type="ECO:0000256" key="6">
    <source>
        <dbReference type="NCBIfam" id="TIGR02228"/>
    </source>
</evidence>
<comment type="subcellular location">
    <subcellularLocation>
        <location evidence="1">Membrane</location>
    </subcellularLocation>
</comment>
<feature type="transmembrane region" description="Helical" evidence="8">
    <location>
        <begin position="174"/>
        <end position="194"/>
    </location>
</feature>
<evidence type="ECO:0000256" key="8">
    <source>
        <dbReference type="SAM" id="Phobius"/>
    </source>
</evidence>
<dbReference type="Gene3D" id="2.10.109.10">
    <property type="entry name" value="Umud Fragment, subunit A"/>
    <property type="match status" value="1"/>
</dbReference>
<evidence type="ECO:0000256" key="3">
    <source>
        <dbReference type="ARBA" id="ARBA00022692"/>
    </source>
</evidence>
<evidence type="ECO:0000313" key="12">
    <source>
        <dbReference type="Proteomes" id="UP001596072"/>
    </source>
</evidence>
<proteinExistence type="predicted"/>
<sequence>MRRICLGLAATVVLAGVLALAAGWVAVVGTHGNSMAPRVETGDLVVVVQSPTYETGDVVAYSSHDLQQVVLHRVVGSEDGRYTLRGDNNDFDDPEQPTADQLIGKELLHISHGEVWMDRLTSPPALAVLTFCLLALGGTTTRSLRRGRKRPMAQHSATSRSPVRLGGFSPRLRTAATVAAVVAIVGLVLAGVSWTRPATATQAAASPDASRMTFSYSADVPVSPAYQGTTVTSPAPLFRKLVTTVALKYTYRGEPARISVAAELSAASGWKTAMPLTPATDTEGPVHTATVNLDLDALEDKANAAAAAIGIPAAQIEVTIVPRVESPDGAVFSPRLAFMLTPLKLELAGNKSSLTVNESAPTAQALGAPTIALGGREIAVSTLRTTSVLLTVSGVLALGAILLLSRAGRGDERAAIRRQYSSLLLQVEPVPSPATRPVVDVVDFPTLARLAERYGLLVLHWTRSDIETFIVQDDGITYRYRIPTTADPRTAAPATNAVADEDTTASPTSAAR</sequence>
<evidence type="ECO:0000256" key="5">
    <source>
        <dbReference type="ARBA" id="ARBA00023136"/>
    </source>
</evidence>
<keyword evidence="2" id="KW-0645">Protease</keyword>
<keyword evidence="5 8" id="KW-0472">Membrane</keyword>
<feature type="domain" description="Peptidase S24/S26A/S26B/S26C" evidence="10">
    <location>
        <begin position="27"/>
        <end position="98"/>
    </location>
</feature>
<dbReference type="CDD" id="cd06462">
    <property type="entry name" value="Peptidase_S24_S26"/>
    <property type="match status" value="1"/>
</dbReference>
<feature type="transmembrane region" description="Helical" evidence="8">
    <location>
        <begin position="125"/>
        <end position="144"/>
    </location>
</feature>
<dbReference type="InterPro" id="IPR001733">
    <property type="entry name" value="Peptidase_S26B"/>
</dbReference>
<evidence type="ECO:0000256" key="1">
    <source>
        <dbReference type="ARBA" id="ARBA00004370"/>
    </source>
</evidence>
<dbReference type="InterPro" id="IPR015927">
    <property type="entry name" value="Peptidase_S24_S26A/B/C"/>
</dbReference>
<keyword evidence="4 8" id="KW-1133">Transmembrane helix</keyword>
<keyword evidence="3 8" id="KW-0812">Transmembrane</keyword>
<keyword evidence="9" id="KW-0732">Signal</keyword>
<dbReference type="EMBL" id="JBHSNS010000019">
    <property type="protein sequence ID" value="MFC5731612.1"/>
    <property type="molecule type" value="Genomic_DNA"/>
</dbReference>
<dbReference type="NCBIfam" id="TIGR02228">
    <property type="entry name" value="sigpep_I_arch"/>
    <property type="match status" value="1"/>
</dbReference>
<evidence type="ECO:0000259" key="10">
    <source>
        <dbReference type="Pfam" id="PF00717"/>
    </source>
</evidence>
<comment type="caution">
    <text evidence="11">The sequence shown here is derived from an EMBL/GenBank/DDBJ whole genome shotgun (WGS) entry which is preliminary data.</text>
</comment>